<protein>
    <submittedName>
        <fullName evidence="2">Uncharacterized protein</fullName>
    </submittedName>
</protein>
<dbReference type="GO" id="GO:0004843">
    <property type="term" value="F:cysteine-type deubiquitinase activity"/>
    <property type="evidence" value="ECO:0007669"/>
    <property type="project" value="TreeGrafter"/>
</dbReference>
<dbReference type="PANTHER" id="PTHR12931:SF15">
    <property type="entry name" value="UBIQUITIN THIOESTERASE OTUBAIN-LIKE"/>
    <property type="match status" value="1"/>
</dbReference>
<keyword evidence="3" id="KW-1185">Reference proteome</keyword>
<evidence type="ECO:0000313" key="2">
    <source>
        <dbReference type="EMBL" id="THU50489.1"/>
    </source>
</evidence>
<organism evidence="2 3">
    <name type="scientific">Musa balbisiana</name>
    <name type="common">Banana</name>
    <dbReference type="NCBI Taxonomy" id="52838"/>
    <lineage>
        <taxon>Eukaryota</taxon>
        <taxon>Viridiplantae</taxon>
        <taxon>Streptophyta</taxon>
        <taxon>Embryophyta</taxon>
        <taxon>Tracheophyta</taxon>
        <taxon>Spermatophyta</taxon>
        <taxon>Magnoliopsida</taxon>
        <taxon>Liliopsida</taxon>
        <taxon>Zingiberales</taxon>
        <taxon>Musaceae</taxon>
        <taxon>Musa</taxon>
    </lineage>
</organism>
<dbReference type="InterPro" id="IPR042468">
    <property type="entry name" value="Peptidase_C65_otubain_sub1"/>
</dbReference>
<comment type="caution">
    <text evidence="2">The sequence shown here is derived from an EMBL/GenBank/DDBJ whole genome shotgun (WGS) entry which is preliminary data.</text>
</comment>
<name>A0A4S8IQ79_MUSBA</name>
<dbReference type="Proteomes" id="UP000317650">
    <property type="component" value="Chromosome 6"/>
</dbReference>
<gene>
    <name evidence="2" type="ORF">C4D60_Mb06t20760</name>
</gene>
<feature type="region of interest" description="Disordered" evidence="1">
    <location>
        <begin position="11"/>
        <end position="43"/>
    </location>
</feature>
<proteinExistence type="predicted"/>
<sequence>MWSRACRCFGGLVPEGNSPGGDDKGPDRKGKAKVEETDEEDLKIEQKAEVEEKNEEKLAFGEKETFRSMVAEYRRSEKVLREKIQDGKVRISMFSDFQLLHRLYAFFRRIRNDGASLYRSFLFAYVEHIWVTRDNTEVDRIGQSLTLCQWTNDIRGNICANFEELREVRMLSNSICLRISSPLVLISEIAFRCSSSCCTSTSEKNRDHEAQSQGVSVEEPETVGFSFKWDALLTIKFLVSSLRSVFSNVFARSVISLLGYAASNEIARQAAEILFDPDTDYDEVGRFNWPSCVQALKVHVLLQVHSILGDGENIPYHRQLAALSDALGVAVRVVFLDTRLDQLGRQSPSHRDFSPTTQWKIPRWSRKTFPPDSISLDEVRYTLHAARRVATSSSSSRRLPFITLLYRPGGAVEADHYDILYPKLNAITEAR</sequence>
<dbReference type="AlphaFoldDB" id="A0A4S8IQ79"/>
<evidence type="ECO:0000313" key="3">
    <source>
        <dbReference type="Proteomes" id="UP000317650"/>
    </source>
</evidence>
<dbReference type="STRING" id="52838.A0A4S8IQ79"/>
<dbReference type="Gene3D" id="3.30.200.60">
    <property type="entry name" value="Peptidase C65 Otubain, subdomain 1"/>
    <property type="match status" value="1"/>
</dbReference>
<dbReference type="InterPro" id="IPR019400">
    <property type="entry name" value="Peptidase_C65_otubain"/>
</dbReference>
<dbReference type="GO" id="GO:0071108">
    <property type="term" value="P:protein K48-linked deubiquitination"/>
    <property type="evidence" value="ECO:0007669"/>
    <property type="project" value="TreeGrafter"/>
</dbReference>
<dbReference type="SUPFAM" id="SSF54001">
    <property type="entry name" value="Cysteine proteinases"/>
    <property type="match status" value="1"/>
</dbReference>
<accession>A0A4S8IQ79</accession>
<dbReference type="PANTHER" id="PTHR12931">
    <property type="entry name" value="UBIQUITIN THIOLESTERASE PROTEIN OTUB"/>
    <property type="match status" value="1"/>
</dbReference>
<dbReference type="GO" id="GO:0005634">
    <property type="term" value="C:nucleus"/>
    <property type="evidence" value="ECO:0007669"/>
    <property type="project" value="TreeGrafter"/>
</dbReference>
<evidence type="ECO:0000256" key="1">
    <source>
        <dbReference type="SAM" id="MobiDB-lite"/>
    </source>
</evidence>
<reference evidence="2 3" key="1">
    <citation type="journal article" date="2019" name="Nat. Plants">
        <title>Genome sequencing of Musa balbisiana reveals subgenome evolution and function divergence in polyploid bananas.</title>
        <authorList>
            <person name="Yao X."/>
        </authorList>
    </citation>
    <scope>NUCLEOTIDE SEQUENCE [LARGE SCALE GENOMIC DNA]</scope>
    <source>
        <strain evidence="3">cv. DH-PKW</strain>
        <tissue evidence="2">Leaves</tissue>
    </source>
</reference>
<feature type="compositionally biased region" description="Basic and acidic residues" evidence="1">
    <location>
        <begin position="21"/>
        <end position="35"/>
    </location>
</feature>
<dbReference type="InterPro" id="IPR038765">
    <property type="entry name" value="Papain-like_cys_pep_sf"/>
</dbReference>
<dbReference type="EMBL" id="PYDT01000009">
    <property type="protein sequence ID" value="THU50489.1"/>
    <property type="molecule type" value="Genomic_DNA"/>
</dbReference>
<dbReference type="Pfam" id="PF10275">
    <property type="entry name" value="Peptidase_C65"/>
    <property type="match status" value="2"/>
</dbReference>
<dbReference type="GO" id="GO:0043130">
    <property type="term" value="F:ubiquitin binding"/>
    <property type="evidence" value="ECO:0007669"/>
    <property type="project" value="TreeGrafter"/>
</dbReference>